<organism evidence="1 2">
    <name type="scientific">Yoonia rhodophyticola</name>
    <dbReference type="NCBI Taxonomy" id="3137370"/>
    <lineage>
        <taxon>Bacteria</taxon>
        <taxon>Pseudomonadati</taxon>
        <taxon>Pseudomonadota</taxon>
        <taxon>Alphaproteobacteria</taxon>
        <taxon>Rhodobacterales</taxon>
        <taxon>Paracoccaceae</taxon>
        <taxon>Yoonia</taxon>
    </lineage>
</organism>
<keyword evidence="2" id="KW-1185">Reference proteome</keyword>
<dbReference type="EMBL" id="CP151767">
    <property type="protein sequence ID" value="WZU66051.2"/>
    <property type="molecule type" value="Genomic_DNA"/>
</dbReference>
<dbReference type="Proteomes" id="UP001470809">
    <property type="component" value="Chromosome"/>
</dbReference>
<sequence length="169" mass="18498">MVDLPSCALSVRQPWAWAIVAGHKKIENRSAGSIRAGGMTCRRIAIHAASGLKQDEYDWGAWRLARHGLDCPRPDQLVRGAIIGAVDVVDIVSESDSEWFGGQMGLVLDHAAMCDPIPAKGALGYFTWERAASFAPVSRWMREWGGGPSSLFDDLPLDWRNPPRKPFGG</sequence>
<reference evidence="2" key="1">
    <citation type="submission" date="2024-04" db="EMBL/GenBank/DDBJ databases">
        <title>Phylogenomic analyses of a clade within the roseobacter group suggest taxonomic reassignments of species of the genera Aestuariivita, Citreicella, Loktanella, Nautella, Pelagibaca, Ruegeria, Thalassobius, Thiobacimonas and Tropicibacter, and the proposal o.</title>
        <authorList>
            <person name="Jeon C.O."/>
        </authorList>
    </citation>
    <scope>NUCLEOTIDE SEQUENCE [LARGE SCALE GENOMIC DNA]</scope>
    <source>
        <strain evidence="2">SS1-5</strain>
    </source>
</reference>
<reference evidence="1 2" key="2">
    <citation type="submission" date="2024-08" db="EMBL/GenBank/DDBJ databases">
        <title>Phylogenomic analyses of a clade within the roseobacter group suggest taxonomic reassignments of species of the genera Aestuariivita, Citreicella, Loktanella, Nautella, Pelagibaca, Ruegeria, Thalassobius, Thiobacimonas and Tropicibacter, and the proposal o.</title>
        <authorList>
            <person name="Jeon C.O."/>
        </authorList>
    </citation>
    <scope>NUCLEOTIDE SEQUENCE [LARGE SCALE GENOMIC DNA]</scope>
    <source>
        <strain evidence="1 2">SS1-5</strain>
    </source>
</reference>
<evidence type="ECO:0000313" key="1">
    <source>
        <dbReference type="EMBL" id="WZU66051.2"/>
    </source>
</evidence>
<protein>
    <recommendedName>
        <fullName evidence="3">ASCH domain-containing protein</fullName>
    </recommendedName>
</protein>
<evidence type="ECO:0000313" key="2">
    <source>
        <dbReference type="Proteomes" id="UP001470809"/>
    </source>
</evidence>
<accession>A0AAN0M6P0</accession>
<dbReference type="SUPFAM" id="SSF88697">
    <property type="entry name" value="PUA domain-like"/>
    <property type="match status" value="1"/>
</dbReference>
<dbReference type="AlphaFoldDB" id="A0AAN0M6P0"/>
<dbReference type="Gene3D" id="2.30.130.30">
    <property type="entry name" value="Hypothetical protein"/>
    <property type="match status" value="1"/>
</dbReference>
<dbReference type="KEGG" id="yrh:AABB31_13275"/>
<dbReference type="InterPro" id="IPR015947">
    <property type="entry name" value="PUA-like_sf"/>
</dbReference>
<name>A0AAN0M6P0_9RHOB</name>
<gene>
    <name evidence="1" type="ORF">AABB31_13275</name>
</gene>
<dbReference type="RefSeq" id="WP_373635520.1">
    <property type="nucleotide sequence ID" value="NZ_CP151767.2"/>
</dbReference>
<evidence type="ECO:0008006" key="3">
    <source>
        <dbReference type="Google" id="ProtNLM"/>
    </source>
</evidence>
<proteinExistence type="predicted"/>